<reference evidence="1 2" key="1">
    <citation type="submission" date="2018-11" db="EMBL/GenBank/DDBJ databases">
        <authorList>
            <consortium name="Pathogen Informatics"/>
        </authorList>
    </citation>
    <scope>NUCLEOTIDE SEQUENCE [LARGE SCALE GENOMIC DNA]</scope>
</reference>
<proteinExistence type="predicted"/>
<protein>
    <submittedName>
        <fullName evidence="1">Uncharacterized protein</fullName>
    </submittedName>
</protein>
<dbReference type="EMBL" id="UYYB01094587">
    <property type="protein sequence ID" value="VDM74697.1"/>
    <property type="molecule type" value="Genomic_DNA"/>
</dbReference>
<evidence type="ECO:0000313" key="2">
    <source>
        <dbReference type="Proteomes" id="UP000270094"/>
    </source>
</evidence>
<organism evidence="1 2">
    <name type="scientific">Strongylus vulgaris</name>
    <name type="common">Blood worm</name>
    <dbReference type="NCBI Taxonomy" id="40348"/>
    <lineage>
        <taxon>Eukaryota</taxon>
        <taxon>Metazoa</taxon>
        <taxon>Ecdysozoa</taxon>
        <taxon>Nematoda</taxon>
        <taxon>Chromadorea</taxon>
        <taxon>Rhabditida</taxon>
        <taxon>Rhabditina</taxon>
        <taxon>Rhabditomorpha</taxon>
        <taxon>Strongyloidea</taxon>
        <taxon>Strongylidae</taxon>
        <taxon>Strongylus</taxon>
    </lineage>
</organism>
<name>A0A3P7JF39_STRVU</name>
<dbReference type="AlphaFoldDB" id="A0A3P7JF39"/>
<accession>A0A3P7JF39</accession>
<dbReference type="Proteomes" id="UP000270094">
    <property type="component" value="Unassembled WGS sequence"/>
</dbReference>
<evidence type="ECO:0000313" key="1">
    <source>
        <dbReference type="EMBL" id="VDM74697.1"/>
    </source>
</evidence>
<keyword evidence="2" id="KW-1185">Reference proteome</keyword>
<sequence length="78" mass="8164">MQKTESKDSQTSTNDGYAFTQLPHVCLPGLCFLQGDYVAVDALCSFEKGVKIGFGGDCPGVAGAEHETISMTSCAVSL</sequence>
<gene>
    <name evidence="1" type="ORF">SVUK_LOCUS9695</name>
</gene>